<dbReference type="InterPro" id="IPR039536">
    <property type="entry name" value="TetR_C_Proteobacteria"/>
</dbReference>
<dbReference type="PANTHER" id="PTHR30055:SF146">
    <property type="entry name" value="HTH-TYPE TRANSCRIPTIONAL DUAL REGULATOR CECR"/>
    <property type="match status" value="1"/>
</dbReference>
<organism evidence="4 5">
    <name type="scientific">Saccharopolyspora griseoalba</name>
    <dbReference type="NCBI Taxonomy" id="1431848"/>
    <lineage>
        <taxon>Bacteria</taxon>
        <taxon>Bacillati</taxon>
        <taxon>Actinomycetota</taxon>
        <taxon>Actinomycetes</taxon>
        <taxon>Pseudonocardiales</taxon>
        <taxon>Pseudonocardiaceae</taxon>
        <taxon>Saccharopolyspora</taxon>
    </lineage>
</organism>
<sequence length="211" mass="23396">MSRENTKQRGSAKRQAILDGAREVFGRDGYSRASIDAIAKASEVSTRTIYNHFKDKDELFGAVILESAEQVRETQLDDLDRHLGKIVDLESDLIALGNAFTAVMPRFSAHFALVRQIQAEIGHIPADLLRAWQETGPQRVQEAFARKLAELGDRGLLEIDDAKRAALHFIALVGSEIQSRSYYGALPIDDAEREAIVAAGVRTFLRAYGSR</sequence>
<dbReference type="PANTHER" id="PTHR30055">
    <property type="entry name" value="HTH-TYPE TRANSCRIPTIONAL REGULATOR RUTR"/>
    <property type="match status" value="1"/>
</dbReference>
<comment type="caution">
    <text evidence="4">The sequence shown here is derived from an EMBL/GenBank/DDBJ whole genome shotgun (WGS) entry which is preliminary data.</text>
</comment>
<dbReference type="PROSITE" id="PS50977">
    <property type="entry name" value="HTH_TETR_2"/>
    <property type="match status" value="1"/>
</dbReference>
<evidence type="ECO:0000256" key="2">
    <source>
        <dbReference type="PROSITE-ProRule" id="PRU00335"/>
    </source>
</evidence>
<dbReference type="SUPFAM" id="SSF46689">
    <property type="entry name" value="Homeodomain-like"/>
    <property type="match status" value="1"/>
</dbReference>
<dbReference type="InterPro" id="IPR001647">
    <property type="entry name" value="HTH_TetR"/>
</dbReference>
<feature type="DNA-binding region" description="H-T-H motif" evidence="2">
    <location>
        <begin position="34"/>
        <end position="53"/>
    </location>
</feature>
<gene>
    <name evidence="4" type="ORF">ACFQRI_11270</name>
</gene>
<feature type="domain" description="HTH tetR-type" evidence="3">
    <location>
        <begin position="11"/>
        <end position="71"/>
    </location>
</feature>
<name>A0ABW2LJU1_9PSEU</name>
<accession>A0ABW2LJU1</accession>
<protein>
    <submittedName>
        <fullName evidence="4">TetR/AcrR family transcriptional regulator</fullName>
    </submittedName>
</protein>
<dbReference type="InterPro" id="IPR009057">
    <property type="entry name" value="Homeodomain-like_sf"/>
</dbReference>
<dbReference type="Gene3D" id="1.10.357.10">
    <property type="entry name" value="Tetracycline Repressor, domain 2"/>
    <property type="match status" value="1"/>
</dbReference>
<evidence type="ECO:0000256" key="1">
    <source>
        <dbReference type="ARBA" id="ARBA00023125"/>
    </source>
</evidence>
<dbReference type="EMBL" id="JBHTCJ010000005">
    <property type="protein sequence ID" value="MFC7341993.1"/>
    <property type="molecule type" value="Genomic_DNA"/>
</dbReference>
<dbReference type="Proteomes" id="UP001596504">
    <property type="component" value="Unassembled WGS sequence"/>
</dbReference>
<dbReference type="Pfam" id="PF14246">
    <property type="entry name" value="TetR_C_7"/>
    <property type="match status" value="1"/>
</dbReference>
<dbReference type="PRINTS" id="PR00455">
    <property type="entry name" value="HTHTETR"/>
</dbReference>
<dbReference type="PROSITE" id="PS01081">
    <property type="entry name" value="HTH_TETR_1"/>
    <property type="match status" value="1"/>
</dbReference>
<keyword evidence="5" id="KW-1185">Reference proteome</keyword>
<evidence type="ECO:0000259" key="3">
    <source>
        <dbReference type="PROSITE" id="PS50977"/>
    </source>
</evidence>
<dbReference type="InterPro" id="IPR023772">
    <property type="entry name" value="DNA-bd_HTH_TetR-type_CS"/>
</dbReference>
<reference evidence="5" key="1">
    <citation type="journal article" date="2019" name="Int. J. Syst. Evol. Microbiol.">
        <title>The Global Catalogue of Microorganisms (GCM) 10K type strain sequencing project: providing services to taxonomists for standard genome sequencing and annotation.</title>
        <authorList>
            <consortium name="The Broad Institute Genomics Platform"/>
            <consortium name="The Broad Institute Genome Sequencing Center for Infectious Disease"/>
            <person name="Wu L."/>
            <person name="Ma J."/>
        </authorList>
    </citation>
    <scope>NUCLEOTIDE SEQUENCE [LARGE SCALE GENOMIC DNA]</scope>
    <source>
        <strain evidence="5">WLHS5</strain>
    </source>
</reference>
<dbReference type="Pfam" id="PF00440">
    <property type="entry name" value="TetR_N"/>
    <property type="match status" value="1"/>
</dbReference>
<evidence type="ECO:0000313" key="4">
    <source>
        <dbReference type="EMBL" id="MFC7341993.1"/>
    </source>
</evidence>
<evidence type="ECO:0000313" key="5">
    <source>
        <dbReference type="Proteomes" id="UP001596504"/>
    </source>
</evidence>
<proteinExistence type="predicted"/>
<keyword evidence="1 2" id="KW-0238">DNA-binding</keyword>
<dbReference type="InterPro" id="IPR050109">
    <property type="entry name" value="HTH-type_TetR-like_transc_reg"/>
</dbReference>
<dbReference type="RefSeq" id="WP_380667435.1">
    <property type="nucleotide sequence ID" value="NZ_JBHTCJ010000005.1"/>
</dbReference>